<keyword evidence="2 5" id="KW-0812">Transmembrane</keyword>
<evidence type="ECO:0000313" key="8">
    <source>
        <dbReference type="EMBL" id="QDT31118.1"/>
    </source>
</evidence>
<dbReference type="GO" id="GO:0005886">
    <property type="term" value="C:plasma membrane"/>
    <property type="evidence" value="ECO:0007669"/>
    <property type="project" value="UniProtKB-SubCell"/>
</dbReference>
<sequence length="652" mass="72978">MSGVSRPLQRLIPKRTSTEHHGRGLIVWVFIFVMGVLSSLLLTTLFIDLLVTKGQLSAEELAKGQKEFDVDLSSMGSDIGLWAQAVRFDDLLGWSWIPWVCHSIPLVQSSQGAMSLLVGLGLVLAVVLMFARSKSRNHSLESAREITTRLRKSIHRQTLRLGPSDLTGQRYHTAFKLFTDTVDEIRESITQYRWRMMRGATLLPAMILAILAIDWRLALQCLLPTAACWWVYRYERQRGAARRLLAESHAETEARFLADGLKQTRLVRGYNMEAFEEALFENHLGRFTTEDRSGRKFEQNALRLARFVVAASISVVLLLIGLKILSQTEPLPLASGVAIAIALGIIVRESASIERVFGERRSLDMAADRIYRYLDEIPEVGQAVGAKFIQPASKSIVLETVHYHNRGHEILRGIDLRIEANTQVSLVSLDPLLPKAVAYLLPRFIEPSKGRVLFDGEDIAWGTLESIHAETLYVGGDDPVLSGTVLENLICGDSRISMQDAIEAAKTVHINKFISSLSLGYETVLGEHGTSIGVGEAFQLGLARAILRDPAVLIIQEPEAVLEDDLRDAIDDAYQRITQDRTVIFLPSRLSTIRRCDQVVLLHDGKVEGIGAHSELRKASEIYRHWDYITFNSFSRESRRLNSQAAKPRLKT</sequence>
<comment type="subcellular location">
    <subcellularLocation>
        <location evidence="1">Cell membrane</location>
        <topology evidence="1">Multi-pass membrane protein</topology>
    </subcellularLocation>
</comment>
<keyword evidence="8" id="KW-0378">Hydrolase</keyword>
<dbReference type="InterPro" id="IPR011527">
    <property type="entry name" value="ABC1_TM_dom"/>
</dbReference>
<evidence type="ECO:0000313" key="9">
    <source>
        <dbReference type="Proteomes" id="UP000315724"/>
    </source>
</evidence>
<dbReference type="EC" id="3.6.3.-" evidence="8"/>
<dbReference type="Proteomes" id="UP000315724">
    <property type="component" value="Chromosome"/>
</dbReference>
<dbReference type="InterPro" id="IPR036640">
    <property type="entry name" value="ABC1_TM_sf"/>
</dbReference>
<keyword evidence="4 5" id="KW-0472">Membrane</keyword>
<feature type="transmembrane region" description="Helical" evidence="5">
    <location>
        <begin position="112"/>
        <end position="131"/>
    </location>
</feature>
<evidence type="ECO:0000256" key="3">
    <source>
        <dbReference type="ARBA" id="ARBA00022989"/>
    </source>
</evidence>
<gene>
    <name evidence="8" type="ORF">Mal48_03490</name>
</gene>
<feature type="domain" description="ABC transporter" evidence="6">
    <location>
        <begin position="396"/>
        <end position="629"/>
    </location>
</feature>
<name>A0A517QHK7_9PLAN</name>
<feature type="transmembrane region" description="Helical" evidence="5">
    <location>
        <begin position="25"/>
        <end position="47"/>
    </location>
</feature>
<dbReference type="SUPFAM" id="SSF90123">
    <property type="entry name" value="ABC transporter transmembrane region"/>
    <property type="match status" value="1"/>
</dbReference>
<dbReference type="KEGG" id="tpol:Mal48_03490"/>
<organism evidence="8 9">
    <name type="scientific">Thalassoglobus polymorphus</name>
    <dbReference type="NCBI Taxonomy" id="2527994"/>
    <lineage>
        <taxon>Bacteria</taxon>
        <taxon>Pseudomonadati</taxon>
        <taxon>Planctomycetota</taxon>
        <taxon>Planctomycetia</taxon>
        <taxon>Planctomycetales</taxon>
        <taxon>Planctomycetaceae</taxon>
        <taxon>Thalassoglobus</taxon>
    </lineage>
</organism>
<dbReference type="SUPFAM" id="SSF52540">
    <property type="entry name" value="P-loop containing nucleoside triphosphate hydrolases"/>
    <property type="match status" value="1"/>
</dbReference>
<protein>
    <submittedName>
        <fullName evidence="8">Multidrug export ATP-binding/permease protein</fullName>
        <ecNumber evidence="8">3.6.3.-</ecNumber>
    </submittedName>
</protein>
<feature type="domain" description="ABC transmembrane type-1" evidence="7">
    <location>
        <begin position="106"/>
        <end position="362"/>
    </location>
</feature>
<dbReference type="PANTHER" id="PTHR24221">
    <property type="entry name" value="ATP-BINDING CASSETTE SUB-FAMILY B"/>
    <property type="match status" value="1"/>
</dbReference>
<evidence type="ECO:0000256" key="1">
    <source>
        <dbReference type="ARBA" id="ARBA00004651"/>
    </source>
</evidence>
<evidence type="ECO:0000259" key="7">
    <source>
        <dbReference type="PROSITE" id="PS50929"/>
    </source>
</evidence>
<dbReference type="InterPro" id="IPR039421">
    <property type="entry name" value="Type_1_exporter"/>
</dbReference>
<dbReference type="PROSITE" id="PS50929">
    <property type="entry name" value="ABC_TM1F"/>
    <property type="match status" value="1"/>
</dbReference>
<accession>A0A517QHK7</accession>
<dbReference type="Gene3D" id="1.20.1560.10">
    <property type="entry name" value="ABC transporter type 1, transmembrane domain"/>
    <property type="match status" value="1"/>
</dbReference>
<dbReference type="GO" id="GO:0016887">
    <property type="term" value="F:ATP hydrolysis activity"/>
    <property type="evidence" value="ECO:0007669"/>
    <property type="project" value="InterPro"/>
</dbReference>
<evidence type="ECO:0000256" key="2">
    <source>
        <dbReference type="ARBA" id="ARBA00022692"/>
    </source>
</evidence>
<keyword evidence="3 5" id="KW-1133">Transmembrane helix</keyword>
<keyword evidence="8" id="KW-0547">Nucleotide-binding</keyword>
<evidence type="ECO:0000259" key="6">
    <source>
        <dbReference type="PROSITE" id="PS50893"/>
    </source>
</evidence>
<keyword evidence="8" id="KW-0067">ATP-binding</keyword>
<dbReference type="PANTHER" id="PTHR24221:SF654">
    <property type="entry name" value="ATP-BINDING CASSETTE SUB-FAMILY B MEMBER 6"/>
    <property type="match status" value="1"/>
</dbReference>
<dbReference type="Pfam" id="PF00005">
    <property type="entry name" value="ABC_tran"/>
    <property type="match status" value="1"/>
</dbReference>
<dbReference type="AlphaFoldDB" id="A0A517QHK7"/>
<proteinExistence type="predicted"/>
<dbReference type="Gene3D" id="3.40.50.300">
    <property type="entry name" value="P-loop containing nucleotide triphosphate hydrolases"/>
    <property type="match status" value="1"/>
</dbReference>
<reference evidence="8 9" key="1">
    <citation type="submission" date="2019-02" db="EMBL/GenBank/DDBJ databases">
        <title>Deep-cultivation of Planctomycetes and their phenomic and genomic characterization uncovers novel biology.</title>
        <authorList>
            <person name="Wiegand S."/>
            <person name="Jogler M."/>
            <person name="Boedeker C."/>
            <person name="Pinto D."/>
            <person name="Vollmers J."/>
            <person name="Rivas-Marin E."/>
            <person name="Kohn T."/>
            <person name="Peeters S.H."/>
            <person name="Heuer A."/>
            <person name="Rast P."/>
            <person name="Oberbeckmann S."/>
            <person name="Bunk B."/>
            <person name="Jeske O."/>
            <person name="Meyerdierks A."/>
            <person name="Storesund J.E."/>
            <person name="Kallscheuer N."/>
            <person name="Luecker S."/>
            <person name="Lage O.M."/>
            <person name="Pohl T."/>
            <person name="Merkel B.J."/>
            <person name="Hornburger P."/>
            <person name="Mueller R.-W."/>
            <person name="Bruemmer F."/>
            <person name="Labrenz M."/>
            <person name="Spormann A.M."/>
            <person name="Op den Camp H."/>
            <person name="Overmann J."/>
            <person name="Amann R."/>
            <person name="Jetten M.S.M."/>
            <person name="Mascher T."/>
            <person name="Medema M.H."/>
            <person name="Devos D.P."/>
            <person name="Kaster A.-K."/>
            <person name="Ovreas L."/>
            <person name="Rohde M."/>
            <person name="Galperin M.Y."/>
            <person name="Jogler C."/>
        </authorList>
    </citation>
    <scope>NUCLEOTIDE SEQUENCE [LARGE SCALE GENOMIC DNA]</scope>
    <source>
        <strain evidence="8 9">Mal48</strain>
    </source>
</reference>
<dbReference type="OrthoDB" id="9762778at2"/>
<feature type="transmembrane region" description="Helical" evidence="5">
    <location>
        <begin position="195"/>
        <end position="211"/>
    </location>
</feature>
<dbReference type="GO" id="GO:0140359">
    <property type="term" value="F:ABC-type transporter activity"/>
    <property type="evidence" value="ECO:0007669"/>
    <property type="project" value="InterPro"/>
</dbReference>
<dbReference type="PROSITE" id="PS50893">
    <property type="entry name" value="ABC_TRANSPORTER_2"/>
    <property type="match status" value="1"/>
</dbReference>
<evidence type="ECO:0000256" key="5">
    <source>
        <dbReference type="SAM" id="Phobius"/>
    </source>
</evidence>
<dbReference type="InterPro" id="IPR003439">
    <property type="entry name" value="ABC_transporter-like_ATP-bd"/>
</dbReference>
<keyword evidence="9" id="KW-1185">Reference proteome</keyword>
<dbReference type="InterPro" id="IPR027417">
    <property type="entry name" value="P-loop_NTPase"/>
</dbReference>
<evidence type="ECO:0000256" key="4">
    <source>
        <dbReference type="ARBA" id="ARBA00023136"/>
    </source>
</evidence>
<dbReference type="EMBL" id="CP036267">
    <property type="protein sequence ID" value="QDT31118.1"/>
    <property type="molecule type" value="Genomic_DNA"/>
</dbReference>
<dbReference type="GO" id="GO:0005524">
    <property type="term" value="F:ATP binding"/>
    <property type="evidence" value="ECO:0007669"/>
    <property type="project" value="UniProtKB-KW"/>
</dbReference>